<evidence type="ECO:0000256" key="6">
    <source>
        <dbReference type="SAM" id="MobiDB-lite"/>
    </source>
</evidence>
<dbReference type="SUPFAM" id="SSF52151">
    <property type="entry name" value="FabD/lysophospholipase-like"/>
    <property type="match status" value="1"/>
</dbReference>
<keyword evidence="3 4" id="KW-0443">Lipid metabolism</keyword>
<evidence type="ECO:0000259" key="8">
    <source>
        <dbReference type="PROSITE" id="PS51635"/>
    </source>
</evidence>
<dbReference type="Proteomes" id="UP000220158">
    <property type="component" value="Chromosome 11"/>
</dbReference>
<dbReference type="InterPro" id="IPR002641">
    <property type="entry name" value="PNPLA_dom"/>
</dbReference>
<dbReference type="EC" id="3.1.1.4" evidence="9"/>
<gene>
    <name evidence="9" type="ORF">PRELSG_1112600</name>
</gene>
<name>A0A1J1H7M4_PLARL</name>
<feature type="domain" description="PNPLA" evidence="8">
    <location>
        <begin position="1152"/>
        <end position="1404"/>
    </location>
</feature>
<keyword evidence="1 4" id="KW-0378">Hydrolase</keyword>
<dbReference type="KEGG" id="prel:PRELSG_1112600"/>
<dbReference type="EMBL" id="LN835306">
    <property type="protein sequence ID" value="CRH00780.1"/>
    <property type="molecule type" value="Genomic_DNA"/>
</dbReference>
<evidence type="ECO:0000256" key="1">
    <source>
        <dbReference type="ARBA" id="ARBA00022801"/>
    </source>
</evidence>
<feature type="compositionally biased region" description="Basic and acidic residues" evidence="6">
    <location>
        <begin position="522"/>
        <end position="548"/>
    </location>
</feature>
<dbReference type="GeneID" id="39736903"/>
<feature type="coiled-coil region" evidence="5">
    <location>
        <begin position="330"/>
        <end position="399"/>
    </location>
</feature>
<keyword evidence="7" id="KW-0812">Transmembrane</keyword>
<reference evidence="9 10" key="1">
    <citation type="submission" date="2015-04" db="EMBL/GenBank/DDBJ databases">
        <authorList>
            <consortium name="Pathogen Informatics"/>
        </authorList>
    </citation>
    <scope>NUCLEOTIDE SEQUENCE [LARGE SCALE GENOMIC DNA]</scope>
    <source>
        <strain evidence="9 10">SGS1</strain>
    </source>
</reference>
<dbReference type="OMA" id="HYNADFF"/>
<dbReference type="GO" id="GO:0016020">
    <property type="term" value="C:membrane"/>
    <property type="evidence" value="ECO:0007669"/>
    <property type="project" value="TreeGrafter"/>
</dbReference>
<dbReference type="GO" id="GO:0006631">
    <property type="term" value="P:fatty acid metabolic process"/>
    <property type="evidence" value="ECO:0007669"/>
    <property type="project" value="TreeGrafter"/>
</dbReference>
<feature type="active site" description="Nucleophile" evidence="4">
    <location>
        <position position="1190"/>
    </location>
</feature>
<organism evidence="9 10">
    <name type="scientific">Plasmodium relictum</name>
    <dbReference type="NCBI Taxonomy" id="85471"/>
    <lineage>
        <taxon>Eukaryota</taxon>
        <taxon>Sar</taxon>
        <taxon>Alveolata</taxon>
        <taxon>Apicomplexa</taxon>
        <taxon>Aconoidasida</taxon>
        <taxon>Haemosporida</taxon>
        <taxon>Plasmodiidae</taxon>
        <taxon>Plasmodium</taxon>
        <taxon>Plasmodium (Haemamoeba)</taxon>
    </lineage>
</organism>
<dbReference type="OrthoDB" id="630895at2759"/>
<feature type="coiled-coil region" evidence="5">
    <location>
        <begin position="629"/>
        <end position="656"/>
    </location>
</feature>
<evidence type="ECO:0000256" key="3">
    <source>
        <dbReference type="ARBA" id="ARBA00023098"/>
    </source>
</evidence>
<feature type="short sequence motif" description="GXSXG" evidence="4">
    <location>
        <begin position="1188"/>
        <end position="1192"/>
    </location>
</feature>
<proteinExistence type="predicted"/>
<feature type="short sequence motif" description="GXGXXG" evidence="4">
    <location>
        <begin position="1156"/>
        <end position="1161"/>
    </location>
</feature>
<evidence type="ECO:0000256" key="5">
    <source>
        <dbReference type="SAM" id="Coils"/>
    </source>
</evidence>
<keyword evidence="2 4" id="KW-0442">Lipid degradation</keyword>
<dbReference type="GO" id="GO:0004623">
    <property type="term" value="F:phospholipase A2 activity"/>
    <property type="evidence" value="ECO:0007669"/>
    <property type="project" value="UniProtKB-EC"/>
</dbReference>
<dbReference type="Pfam" id="PF01734">
    <property type="entry name" value="Patatin"/>
    <property type="match status" value="1"/>
</dbReference>
<keyword evidence="7" id="KW-0472">Membrane</keyword>
<protein>
    <submittedName>
        <fullName evidence="9">Patatin-like phospholipase, putative</fullName>
        <ecNumber evidence="9">3.1.1.4</ecNumber>
    </submittedName>
</protein>
<feature type="coiled-coil region" evidence="5">
    <location>
        <begin position="1626"/>
        <end position="1687"/>
    </location>
</feature>
<evidence type="ECO:0000313" key="10">
    <source>
        <dbReference type="Proteomes" id="UP000220158"/>
    </source>
</evidence>
<feature type="region of interest" description="Disordered" evidence="6">
    <location>
        <begin position="1786"/>
        <end position="1809"/>
    </location>
</feature>
<feature type="compositionally biased region" description="Acidic residues" evidence="6">
    <location>
        <begin position="549"/>
        <end position="563"/>
    </location>
</feature>
<feature type="transmembrane region" description="Helical" evidence="7">
    <location>
        <begin position="6"/>
        <end position="25"/>
    </location>
</feature>
<accession>A0A1J1H7M4</accession>
<evidence type="ECO:0000256" key="4">
    <source>
        <dbReference type="PROSITE-ProRule" id="PRU01161"/>
    </source>
</evidence>
<dbReference type="GO" id="GO:0016042">
    <property type="term" value="P:lipid catabolic process"/>
    <property type="evidence" value="ECO:0007669"/>
    <property type="project" value="UniProtKB-UniRule"/>
</dbReference>
<dbReference type="Gene3D" id="3.40.1090.10">
    <property type="entry name" value="Cytosolic phospholipase A2 catalytic domain"/>
    <property type="match status" value="1"/>
</dbReference>
<evidence type="ECO:0000256" key="2">
    <source>
        <dbReference type="ARBA" id="ARBA00022963"/>
    </source>
</evidence>
<dbReference type="InterPro" id="IPR016035">
    <property type="entry name" value="Acyl_Trfase/lysoPLipase"/>
</dbReference>
<keyword evidence="7" id="KW-1133">Transmembrane helix</keyword>
<feature type="compositionally biased region" description="Basic and acidic residues" evidence="6">
    <location>
        <begin position="564"/>
        <end position="573"/>
    </location>
</feature>
<dbReference type="VEuPathDB" id="PlasmoDB:PRELSG_1112600"/>
<feature type="region of interest" description="Disordered" evidence="6">
    <location>
        <begin position="521"/>
        <end position="573"/>
    </location>
</feature>
<dbReference type="PANTHER" id="PTHR24185:SF1">
    <property type="entry name" value="CALCIUM-INDEPENDENT PHOSPHOLIPASE A2-GAMMA"/>
    <property type="match status" value="1"/>
</dbReference>
<evidence type="ECO:0000313" key="9">
    <source>
        <dbReference type="EMBL" id="CRH00780.1"/>
    </source>
</evidence>
<sequence length="1948" mass="233788">MVKNVYFFLVYLMYFFHMFSVSIRMQKNLFKYIKPISNKFNLIKIRKINIFRKEKQIKEVNIFNDVVNKYIGLELFFTKLNNVTNNKDKLNYIRFLHKIIEDKTCERLIFSNNNYMRIIIYVLNERFLLIKKNEEKSEDLDYEIIYKILLIFKNLTKYKNFYHIILNNYTHKNTKISLLYIIMNILSGKNNNEKYKEANSIFNYFTSYFKNNDDVKNYISDDASVIDSNIKRENIKKSDIDEMKNKIFNIGRSILLKLKDEKLNVESRKNEQKLKKEDIIKDDKEKKNILTDKITLKQKKENIEMSKEENISKLKTTNNDQNNFGEKKYNENFNKKEQILTSKNKEEQQNNIEKVNNLSGKNSDEVNVDSDNLINNEKKENYNENLKNFEKNNDLSKETSNQLKYIKNYEENFDERMNNKINEIIDSSEGNVLFLPFYINKNSKDNILTSVIVNFQNKKNIIIYKKETNGKKKKNELRRDNILECIGDEYNCNNYYDIYENYAEDDLDILRYEKKKINKKIQTKDEKEDKKKGGKEDEKEKNENKIKEEEEEEEELEEELEDNEEKKGNHESKYDKNNINIVFNDVNDIKDKENEIETKTNTENENKSSTIKMGLLVLIRKGFNSKDENTILNKSKNQMTEEINNLKEELNNDNSRNVKNDTISSLEKEKNIYSYLNIYKYLSNINFKLFLFKRNNKKDQYSNGYEEIYLKNNNKKGKNKIDTFVLTGYVKFNLELLKYFKINDEDNKIKSNNISIMNPYLNLVLLKNYIESLFGYININDYLTNKLLKLLYEMLIENKNSVIYNLYYYTILKKENFEKIIKILSKNVKNNLNKANTTLMLRILYILCFQHSLYKNITKNDNKKEKIDLLYKNIIKYIGDLENESFIKELQKREKLIECLKLLSLFFENKYRNQNSFYISDEKKEQFLYDNKIFKKKLNNIYNRHFICEYKDLIIIRKTNIILKALGVNMFDLYNDIIFTDREKKTHEYLMKENDIKKNFILYFNDMIRICFSKIKKFVIYQNKESNMYKEVDNDTVKDYQNQDITKGIFPNKKEEKDYLKSMNKEKSDISNEKEKANSIIIEQTKNNQMRTNIDNNINKKNDDIVNINEEEKENKKKYIYNLNNKEYISFDKFRNIIKNLKKKKKRKLRILCLDGGGIRGLLSIEILKCINSHLKKNIFEYFDIICGTSTGAIISILMGLEKAHLNEIEFLYNILINKIFQKDMYAVRNTRYLLKHSYYDSNILNNILNSFFKNIKMFHYNSDFYTPYVFTVSTQMNINPLQPIILKNYNINLNKIENDKDKVEEDKENSYHYNDINHNSINDDSYSNKTYDYINEEEKSNNNIHINKNINNLSIYKSFYNIFVKYVLRCTTAAPGFFNFFSFDNNIYADGAICFNNPTLLSLNELKLIFYNYVNKKKIGFFDKIKCLLRNKRKKEENVINLNDYIDCIVSVGTGKYKPQIINELNENKSYDTFLRWDVLLKQIVYSITNTELTHDICNNFLDNDKYFRFNCFINNIKLDETSPEIIMKLKQIGRRYFEDHKYNQEKLIKLVNILEDKNDIKEYSQLQKKMWKHSYIDSLKYKISNLFFPNEKKNYEVYPFHNNVTKNGYNEKLQHSRKNEEYNLHTSNKNMNEIKNNLNKKEKNTNSSYSNFNFNFINDNDKFDLNNIEEILDIINKNNSSLKKNNSSNGFFHFFKNLFYNNNKFLKKLEHMHKSNIFIKLKKEKNNYVNVVPNTGIRVLLNEIYFILLKKNLYFHTDENYSITDINQKEYDINIDKIIPSKKKNVQTTDKNEQETNNQIDRENIADNENQKLLEDIKEENINKDVSLNKSDNINKDYIVNELYTDSLNQNKKSENKYKINKSENEEKKFNIKDPSNSINEELLDIKKISNAVDNEDINKKTNLKNNKNYYQIDHDFFKKINEYSSNDKKSNIIQSLKNYFFRKYI</sequence>
<dbReference type="PROSITE" id="PS51635">
    <property type="entry name" value="PNPLA"/>
    <property type="match status" value="1"/>
</dbReference>
<feature type="compositionally biased region" description="Basic and acidic residues" evidence="6">
    <location>
        <begin position="1792"/>
        <end position="1809"/>
    </location>
</feature>
<feature type="active site" description="Proton acceptor" evidence="4">
    <location>
        <position position="1391"/>
    </location>
</feature>
<feature type="short sequence motif" description="DGA/G" evidence="4">
    <location>
        <begin position="1391"/>
        <end position="1393"/>
    </location>
</feature>
<dbReference type="RefSeq" id="XP_028533783.1">
    <property type="nucleotide sequence ID" value="XM_028677388.1"/>
</dbReference>
<dbReference type="PANTHER" id="PTHR24185">
    <property type="entry name" value="CALCIUM-INDEPENDENT PHOSPHOLIPASE A2-GAMMA"/>
    <property type="match status" value="1"/>
</dbReference>
<evidence type="ECO:0000256" key="7">
    <source>
        <dbReference type="SAM" id="Phobius"/>
    </source>
</evidence>
<keyword evidence="5" id="KW-0175">Coiled coil</keyword>
<keyword evidence="10" id="KW-1185">Reference proteome</keyword>